<accession>A0A3B1AJK7</accession>
<dbReference type="Pfam" id="PF13442">
    <property type="entry name" value="Cytochrome_CBB3"/>
    <property type="match status" value="1"/>
</dbReference>
<dbReference type="PROSITE" id="PS51007">
    <property type="entry name" value="CYTC"/>
    <property type="match status" value="1"/>
</dbReference>
<feature type="domain" description="Cytochrome c" evidence="4">
    <location>
        <begin position="53"/>
        <end position="149"/>
    </location>
</feature>
<name>A0A3B1AJK7_9ZZZZ</name>
<evidence type="ECO:0000313" key="5">
    <source>
        <dbReference type="EMBL" id="VAX01901.1"/>
    </source>
</evidence>
<reference evidence="5" key="1">
    <citation type="submission" date="2018-06" db="EMBL/GenBank/DDBJ databases">
        <authorList>
            <person name="Zhirakovskaya E."/>
        </authorList>
    </citation>
    <scope>NUCLEOTIDE SEQUENCE</scope>
</reference>
<dbReference type="Gene3D" id="1.10.760.10">
    <property type="entry name" value="Cytochrome c-like domain"/>
    <property type="match status" value="1"/>
</dbReference>
<gene>
    <name evidence="5" type="ORF">MNBD_GAMMA20-174</name>
</gene>
<organism evidence="5">
    <name type="scientific">hydrothermal vent metagenome</name>
    <dbReference type="NCBI Taxonomy" id="652676"/>
    <lineage>
        <taxon>unclassified sequences</taxon>
        <taxon>metagenomes</taxon>
        <taxon>ecological metagenomes</taxon>
    </lineage>
</organism>
<evidence type="ECO:0000259" key="4">
    <source>
        <dbReference type="PROSITE" id="PS51007"/>
    </source>
</evidence>
<keyword evidence="1" id="KW-0349">Heme</keyword>
<dbReference type="GO" id="GO:0020037">
    <property type="term" value="F:heme binding"/>
    <property type="evidence" value="ECO:0007669"/>
    <property type="project" value="InterPro"/>
</dbReference>
<evidence type="ECO:0000256" key="2">
    <source>
        <dbReference type="ARBA" id="ARBA00022723"/>
    </source>
</evidence>
<keyword evidence="2" id="KW-0479">Metal-binding</keyword>
<evidence type="ECO:0000256" key="1">
    <source>
        <dbReference type="ARBA" id="ARBA00022617"/>
    </source>
</evidence>
<dbReference type="GO" id="GO:0046872">
    <property type="term" value="F:metal ion binding"/>
    <property type="evidence" value="ECO:0007669"/>
    <property type="project" value="UniProtKB-KW"/>
</dbReference>
<dbReference type="PANTHER" id="PTHR33751:SF1">
    <property type="entry name" value="CBB3-TYPE CYTOCHROME C OXIDASE SUBUNIT FIXP"/>
    <property type="match status" value="1"/>
</dbReference>
<dbReference type="PANTHER" id="PTHR33751">
    <property type="entry name" value="CBB3-TYPE CYTOCHROME C OXIDASE SUBUNIT FIXP"/>
    <property type="match status" value="1"/>
</dbReference>
<evidence type="ECO:0000256" key="3">
    <source>
        <dbReference type="ARBA" id="ARBA00023004"/>
    </source>
</evidence>
<dbReference type="InterPro" id="IPR036909">
    <property type="entry name" value="Cyt_c-like_dom_sf"/>
</dbReference>
<protein>
    <recommendedName>
        <fullName evidence="4">Cytochrome c domain-containing protein</fullName>
    </recommendedName>
</protein>
<dbReference type="InterPro" id="IPR050597">
    <property type="entry name" value="Cytochrome_c_Oxidase_Subunit"/>
</dbReference>
<keyword evidence="3" id="KW-0408">Iron</keyword>
<dbReference type="AlphaFoldDB" id="A0A3B1AJK7"/>
<sequence length="158" mass="17840">MYLNNGKAPASIRVHLLKKSKHVIINFRILPLALMLSATLPLASTQTKADATAQHERGEKLFTTYCARCHGKNADGEGRMVKRLYRKLKTQLPSNFTLGIYADRPAEYLHKIITYGGENNAMSKYMPPFGEELSDENIDDLVHFIKKASEKYARTITP</sequence>
<dbReference type="SUPFAM" id="SSF46626">
    <property type="entry name" value="Cytochrome c"/>
    <property type="match status" value="1"/>
</dbReference>
<dbReference type="InterPro" id="IPR009056">
    <property type="entry name" value="Cyt_c-like_dom"/>
</dbReference>
<proteinExistence type="predicted"/>
<dbReference type="GO" id="GO:0009055">
    <property type="term" value="F:electron transfer activity"/>
    <property type="evidence" value="ECO:0007669"/>
    <property type="project" value="InterPro"/>
</dbReference>
<dbReference type="EMBL" id="UOFU01000244">
    <property type="protein sequence ID" value="VAX01901.1"/>
    <property type="molecule type" value="Genomic_DNA"/>
</dbReference>